<dbReference type="Gene3D" id="3.30.230.10">
    <property type="match status" value="1"/>
</dbReference>
<dbReference type="OrthoDB" id="9810867at2"/>
<dbReference type="EC" id="3.1.26.5" evidence="6 7"/>
<evidence type="ECO:0000256" key="1">
    <source>
        <dbReference type="ARBA" id="ARBA00022694"/>
    </source>
</evidence>
<evidence type="ECO:0000313" key="9">
    <source>
        <dbReference type="Proteomes" id="UP000315343"/>
    </source>
</evidence>
<keyword evidence="5 6" id="KW-0694">RNA-binding</keyword>
<dbReference type="PANTHER" id="PTHR33992:SF1">
    <property type="entry name" value="RIBONUCLEASE P PROTEIN COMPONENT"/>
    <property type="match status" value="1"/>
</dbReference>
<comment type="subunit">
    <text evidence="6">Consists of a catalytic RNA component (M1 or rnpB) and a protein subunit.</text>
</comment>
<keyword evidence="9" id="KW-1185">Reference proteome</keyword>
<protein>
    <recommendedName>
        <fullName evidence="6 7">Ribonuclease P protein component</fullName>
        <shortName evidence="6">RNase P protein</shortName>
        <shortName evidence="6">RNaseP protein</shortName>
        <ecNumber evidence="6 7">3.1.26.5</ecNumber>
    </recommendedName>
    <alternativeName>
        <fullName evidence="6">Protein C5</fullName>
    </alternativeName>
</protein>
<evidence type="ECO:0000313" key="8">
    <source>
        <dbReference type="EMBL" id="TWH83946.1"/>
    </source>
</evidence>
<dbReference type="EMBL" id="VLKH01000001">
    <property type="protein sequence ID" value="TWH83946.1"/>
    <property type="molecule type" value="Genomic_DNA"/>
</dbReference>
<accession>A0A562JL45</accession>
<proteinExistence type="inferred from homology"/>
<dbReference type="AlphaFoldDB" id="A0A562JL45"/>
<sequence>MIIIKNNKEYKSVYNCKDSISDYNIVLFVKKNNLGYNRFGFTAAKKIKLAVKRNIIRRRLKEIVRLNECNLKEGYDFVLMARVNAADSDYKSLEKSFFKLMKKKKMLKGDLNK</sequence>
<dbReference type="GO" id="GO:0042781">
    <property type="term" value="F:3'-tRNA processing endoribonuclease activity"/>
    <property type="evidence" value="ECO:0007669"/>
    <property type="project" value="TreeGrafter"/>
</dbReference>
<evidence type="ECO:0000256" key="4">
    <source>
        <dbReference type="ARBA" id="ARBA00022801"/>
    </source>
</evidence>
<dbReference type="RefSeq" id="WP_019228795.1">
    <property type="nucleotide sequence ID" value="NZ_DAMBUX010000006.1"/>
</dbReference>
<evidence type="ECO:0000256" key="6">
    <source>
        <dbReference type="HAMAP-Rule" id="MF_00227"/>
    </source>
</evidence>
<dbReference type="InterPro" id="IPR014721">
    <property type="entry name" value="Ribsml_uS5_D2-typ_fold_subgr"/>
</dbReference>
<comment type="caution">
    <text evidence="8">The sequence shown here is derived from an EMBL/GenBank/DDBJ whole genome shotgun (WGS) entry which is preliminary data.</text>
</comment>
<gene>
    <name evidence="6" type="primary">rnpA</name>
    <name evidence="8" type="ORF">LY60_00568</name>
</gene>
<keyword evidence="2 6" id="KW-0540">Nuclease</keyword>
<evidence type="ECO:0000256" key="2">
    <source>
        <dbReference type="ARBA" id="ARBA00022722"/>
    </source>
</evidence>
<dbReference type="GO" id="GO:0001682">
    <property type="term" value="P:tRNA 5'-leader removal"/>
    <property type="evidence" value="ECO:0007669"/>
    <property type="project" value="UniProtKB-UniRule"/>
</dbReference>
<evidence type="ECO:0000256" key="3">
    <source>
        <dbReference type="ARBA" id="ARBA00022759"/>
    </source>
</evidence>
<dbReference type="GO" id="GO:0030677">
    <property type="term" value="C:ribonuclease P complex"/>
    <property type="evidence" value="ECO:0007669"/>
    <property type="project" value="TreeGrafter"/>
</dbReference>
<dbReference type="NCBIfam" id="TIGR00188">
    <property type="entry name" value="rnpA"/>
    <property type="match status" value="1"/>
</dbReference>
<evidence type="ECO:0000256" key="5">
    <source>
        <dbReference type="ARBA" id="ARBA00022884"/>
    </source>
</evidence>
<dbReference type="PANTHER" id="PTHR33992">
    <property type="entry name" value="RIBONUCLEASE P PROTEIN COMPONENT"/>
    <property type="match status" value="1"/>
</dbReference>
<organism evidence="8 9">
    <name type="scientific">Sedimentibacter saalensis</name>
    <dbReference type="NCBI Taxonomy" id="130788"/>
    <lineage>
        <taxon>Bacteria</taxon>
        <taxon>Bacillati</taxon>
        <taxon>Bacillota</taxon>
        <taxon>Tissierellia</taxon>
        <taxon>Sedimentibacter</taxon>
    </lineage>
</organism>
<dbReference type="SUPFAM" id="SSF54211">
    <property type="entry name" value="Ribosomal protein S5 domain 2-like"/>
    <property type="match status" value="1"/>
</dbReference>
<dbReference type="InterPro" id="IPR000100">
    <property type="entry name" value="RNase_P"/>
</dbReference>
<dbReference type="GO" id="GO:0000049">
    <property type="term" value="F:tRNA binding"/>
    <property type="evidence" value="ECO:0007669"/>
    <property type="project" value="UniProtKB-UniRule"/>
</dbReference>
<dbReference type="InterPro" id="IPR020568">
    <property type="entry name" value="Ribosomal_Su5_D2-typ_SF"/>
</dbReference>
<dbReference type="Proteomes" id="UP000315343">
    <property type="component" value="Unassembled WGS sequence"/>
</dbReference>
<keyword evidence="4 6" id="KW-0378">Hydrolase</keyword>
<comment type="catalytic activity">
    <reaction evidence="6">
        <text>Endonucleolytic cleavage of RNA, removing 5'-extranucleotides from tRNA precursor.</text>
        <dbReference type="EC" id="3.1.26.5"/>
    </reaction>
</comment>
<dbReference type="GO" id="GO:0004526">
    <property type="term" value="F:ribonuclease P activity"/>
    <property type="evidence" value="ECO:0007669"/>
    <property type="project" value="UniProtKB-UniRule"/>
</dbReference>
<keyword evidence="1 6" id="KW-0819">tRNA processing</keyword>
<dbReference type="HAMAP" id="MF_00227">
    <property type="entry name" value="RNase_P"/>
    <property type="match status" value="1"/>
</dbReference>
<keyword evidence="3 6" id="KW-0255">Endonuclease</keyword>
<comment type="similarity">
    <text evidence="6">Belongs to the RnpA family.</text>
</comment>
<dbReference type="Pfam" id="PF00825">
    <property type="entry name" value="Ribonuclease_P"/>
    <property type="match status" value="1"/>
</dbReference>
<evidence type="ECO:0000256" key="7">
    <source>
        <dbReference type="NCBIfam" id="TIGR00188"/>
    </source>
</evidence>
<reference evidence="8 9" key="1">
    <citation type="submission" date="2019-07" db="EMBL/GenBank/DDBJ databases">
        <title>Genomic Encyclopedia of Type Strains, Phase I: the one thousand microbial genomes (KMG-I) project.</title>
        <authorList>
            <person name="Kyrpides N."/>
        </authorList>
    </citation>
    <scope>NUCLEOTIDE SEQUENCE [LARGE SCALE GENOMIC DNA]</scope>
    <source>
        <strain evidence="8 9">DSM 13558</strain>
    </source>
</reference>
<comment type="function">
    <text evidence="6">RNaseP catalyzes the removal of the 5'-leader sequence from pre-tRNA to produce the mature 5'-terminus. It can also cleave other RNA substrates such as 4.5S RNA. The protein component plays an auxiliary but essential role in vivo by binding to the 5'-leader sequence and broadening the substrate specificity of the ribozyme.</text>
</comment>
<name>A0A562JL45_9FIRM</name>